<accession>A0A8S1N5B2</accession>
<dbReference type="AlphaFoldDB" id="A0A8S1N5B2"/>
<proteinExistence type="predicted"/>
<gene>
    <name evidence="1" type="ORF">PPRIM_AZ9-3.1.T0730058</name>
</gene>
<sequence>MNRNNNNRNEEFLREQYCKTQAERILDKQLFKKTKGQQLHQMEKQIYGDQNKKVKVEETQQKEQMSCQQAMSLVLKYLNNDNKILTALNKIKLLIKEFKNKFYDYHLLQILYCLSITKYQLKQHECDQLVIEIFDLCQMPQYTQVLDILKIQLHIKIKLQTDDTYQFNNVLKELKKIIDDQNILQVIEPVNIVQQNSLQQIEKYEYEIIPDFDQFLNNKEFQRRQQQQYIVNCLEVLVDQFKYQWAKTSIHTFIQNLNFNQKQQFDESFQKQIDIIISKIQNAKILYNASNDREQAQSAKLMQDYLKPIHDVVDSRSFVNAGDGLDQWGLKQTGL</sequence>
<dbReference type="Proteomes" id="UP000688137">
    <property type="component" value="Unassembled WGS sequence"/>
</dbReference>
<dbReference type="OMA" id="LREQYCK"/>
<organism evidence="1 2">
    <name type="scientific">Paramecium primaurelia</name>
    <dbReference type="NCBI Taxonomy" id="5886"/>
    <lineage>
        <taxon>Eukaryota</taxon>
        <taxon>Sar</taxon>
        <taxon>Alveolata</taxon>
        <taxon>Ciliophora</taxon>
        <taxon>Intramacronucleata</taxon>
        <taxon>Oligohymenophorea</taxon>
        <taxon>Peniculida</taxon>
        <taxon>Parameciidae</taxon>
        <taxon>Paramecium</taxon>
    </lineage>
</organism>
<protein>
    <submittedName>
        <fullName evidence="1">Uncharacterized protein</fullName>
    </submittedName>
</protein>
<reference evidence="1" key="1">
    <citation type="submission" date="2021-01" db="EMBL/GenBank/DDBJ databases">
        <authorList>
            <consortium name="Genoscope - CEA"/>
            <person name="William W."/>
        </authorList>
    </citation>
    <scope>NUCLEOTIDE SEQUENCE</scope>
</reference>
<keyword evidence="2" id="KW-1185">Reference proteome</keyword>
<dbReference type="EMBL" id="CAJJDM010000076">
    <property type="protein sequence ID" value="CAD8084926.1"/>
    <property type="molecule type" value="Genomic_DNA"/>
</dbReference>
<comment type="caution">
    <text evidence="1">The sequence shown here is derived from an EMBL/GenBank/DDBJ whole genome shotgun (WGS) entry which is preliminary data.</text>
</comment>
<name>A0A8S1N5B2_PARPR</name>
<evidence type="ECO:0000313" key="1">
    <source>
        <dbReference type="EMBL" id="CAD8084926.1"/>
    </source>
</evidence>
<evidence type="ECO:0000313" key="2">
    <source>
        <dbReference type="Proteomes" id="UP000688137"/>
    </source>
</evidence>